<dbReference type="GeneID" id="55005309"/>
<feature type="domain" description="DUF1508" evidence="1">
    <location>
        <begin position="39"/>
        <end position="69"/>
    </location>
</feature>
<dbReference type="InterPro" id="IPR036913">
    <property type="entry name" value="YegP-like_sf"/>
</dbReference>
<accession>A0A386KEE7</accession>
<dbReference type="EMBL" id="MH779504">
    <property type="protein sequence ID" value="AYD83935.1"/>
    <property type="molecule type" value="Genomic_DNA"/>
</dbReference>
<keyword evidence="3" id="KW-1185">Reference proteome</keyword>
<proteinExistence type="predicted"/>
<dbReference type="InterPro" id="IPR010879">
    <property type="entry name" value="DUF1508"/>
</dbReference>
<dbReference type="KEGG" id="vg:55005309"/>
<sequence length="114" mass="12584">MIVFEGRPAQYRGTIEVYAEQAVAADQQPTFYPPAYETEWRWRCRSRNGQILAQGEGYRRRSGALNAIDAQYGLKLVLVGGRGGAIAFDGTANYREESTQLAVTADPHRGSDDG</sequence>
<evidence type="ECO:0000259" key="1">
    <source>
        <dbReference type="Pfam" id="PF07411"/>
    </source>
</evidence>
<gene>
    <name evidence="2" type="primary">75</name>
    <name evidence="2" type="ORF">SEA_GETALONG_75</name>
</gene>
<dbReference type="Proteomes" id="UP000278586">
    <property type="component" value="Segment"/>
</dbReference>
<organism evidence="2 3">
    <name type="scientific">Gordonia phage Getalong</name>
    <dbReference type="NCBI Taxonomy" id="2315531"/>
    <lineage>
        <taxon>Viruses</taxon>
        <taxon>Duplodnaviria</taxon>
        <taxon>Heunggongvirae</taxon>
        <taxon>Uroviricota</taxon>
        <taxon>Caudoviricetes</taxon>
        <taxon>Langleyhallvirinae</taxon>
        <taxon>Getalongvirus</taxon>
        <taxon>Getalongvirus getalong</taxon>
    </lineage>
</organism>
<dbReference type="SUPFAM" id="SSF160113">
    <property type="entry name" value="YegP-like"/>
    <property type="match status" value="1"/>
</dbReference>
<protein>
    <recommendedName>
        <fullName evidence="1">DUF1508 domain-containing protein</fullName>
    </recommendedName>
</protein>
<reference evidence="2 3" key="1">
    <citation type="submission" date="2018-08" db="EMBL/GenBank/DDBJ databases">
        <authorList>
            <person name="King R.A."/>
            <person name="Ngong N.B."/>
            <person name="Xu E.M."/>
            <person name="Austin H.D."/>
            <person name="Shervin T.J."/>
            <person name="Anderson J.K."/>
            <person name="Watkins T.N."/>
            <person name="Gaffney B.L."/>
            <person name="Staples A.K."/>
            <person name="Rinehart C.A."/>
            <person name="Rowland N.S."/>
            <person name="Garlena R.A."/>
            <person name="Russell D.A."/>
            <person name="Pope W.H."/>
            <person name="Jacobs-Sera D."/>
            <person name="Hendrix R.W."/>
            <person name="Hatfull G.F."/>
        </authorList>
    </citation>
    <scope>NUCLEOTIDE SEQUENCE [LARGE SCALE GENOMIC DNA]</scope>
</reference>
<dbReference type="Pfam" id="PF07411">
    <property type="entry name" value="DUF1508"/>
    <property type="match status" value="1"/>
</dbReference>
<name>A0A386KEE7_9CAUD</name>
<dbReference type="Gene3D" id="3.30.160.160">
    <property type="entry name" value="YegP-like"/>
    <property type="match status" value="1"/>
</dbReference>
<evidence type="ECO:0000313" key="3">
    <source>
        <dbReference type="Proteomes" id="UP000278586"/>
    </source>
</evidence>
<dbReference type="RefSeq" id="YP_009814188.1">
    <property type="nucleotide sequence ID" value="NC_048083.1"/>
</dbReference>
<evidence type="ECO:0000313" key="2">
    <source>
        <dbReference type="EMBL" id="AYD83935.1"/>
    </source>
</evidence>